<keyword evidence="2" id="KW-1185">Reference proteome</keyword>
<evidence type="ECO:0000313" key="2">
    <source>
        <dbReference type="Proteomes" id="UP001596086"/>
    </source>
</evidence>
<proteinExistence type="predicted"/>
<name>A0ABW0S1K7_9BURK</name>
<protein>
    <recommendedName>
        <fullName evidence="3">Type II toxin-antitoxin system PemK/MazF family toxin</fullName>
    </recommendedName>
</protein>
<comment type="caution">
    <text evidence="1">The sequence shown here is derived from an EMBL/GenBank/DDBJ whole genome shotgun (WGS) entry which is preliminary data.</text>
</comment>
<reference evidence="2" key="1">
    <citation type="journal article" date="2019" name="Int. J. Syst. Evol. Microbiol.">
        <title>The Global Catalogue of Microorganisms (GCM) 10K type strain sequencing project: providing services to taxonomists for standard genome sequencing and annotation.</title>
        <authorList>
            <consortium name="The Broad Institute Genomics Platform"/>
            <consortium name="The Broad Institute Genome Sequencing Center for Infectious Disease"/>
            <person name="Wu L."/>
            <person name="Ma J."/>
        </authorList>
    </citation>
    <scope>NUCLEOTIDE SEQUENCE [LARGE SCALE GENOMIC DNA]</scope>
    <source>
        <strain evidence="2">CGMCC 4.5798</strain>
    </source>
</reference>
<evidence type="ECO:0000313" key="1">
    <source>
        <dbReference type="EMBL" id="MFC5550176.1"/>
    </source>
</evidence>
<dbReference type="RefSeq" id="WP_379772373.1">
    <property type="nucleotide sequence ID" value="NZ_JBHSMZ010000014.1"/>
</dbReference>
<organism evidence="1 2">
    <name type="scientific">Massilia aerilata</name>
    <dbReference type="NCBI Taxonomy" id="453817"/>
    <lineage>
        <taxon>Bacteria</taxon>
        <taxon>Pseudomonadati</taxon>
        <taxon>Pseudomonadota</taxon>
        <taxon>Betaproteobacteria</taxon>
        <taxon>Burkholderiales</taxon>
        <taxon>Oxalobacteraceae</taxon>
        <taxon>Telluria group</taxon>
        <taxon>Massilia</taxon>
    </lineage>
</organism>
<sequence>MKMQNPAALAMGDILRAWTPFDDKPNVAGPKFRPVIFLGETVINDVTHWVVAYGTTRMQACKESKSGTDFIVRCMNDRSMVMNSDTRFDFSKLFAIPATTEFFSANKRSTLARIAKIPEQDLPQAAACMQAAKVGQALSRLGVRL</sequence>
<gene>
    <name evidence="1" type="ORF">ACFPO9_16805</name>
</gene>
<accession>A0ABW0S1K7</accession>
<dbReference type="EMBL" id="JBHSMZ010000014">
    <property type="protein sequence ID" value="MFC5550176.1"/>
    <property type="molecule type" value="Genomic_DNA"/>
</dbReference>
<evidence type="ECO:0008006" key="3">
    <source>
        <dbReference type="Google" id="ProtNLM"/>
    </source>
</evidence>
<dbReference type="Proteomes" id="UP001596086">
    <property type="component" value="Unassembled WGS sequence"/>
</dbReference>